<dbReference type="InterPro" id="IPR000907">
    <property type="entry name" value="LipOase"/>
</dbReference>
<evidence type="ECO:0000313" key="6">
    <source>
        <dbReference type="EMBL" id="KAF7430235.1"/>
    </source>
</evidence>
<keyword evidence="7" id="KW-1185">Reference proteome</keyword>
<dbReference type="Gene3D" id="1.20.245.10">
    <property type="entry name" value="Lipoxygenase-1, Domain 5"/>
    <property type="match status" value="1"/>
</dbReference>
<sequence length="321" mass="35964">MITRDDIFRLSVLYKPYGGLSNVALKNAAEMAAFLFDIVDYESSILQQFSPQEKKEKDSWDHSDAMGRYVLIPEVIAPIAGFSASQILRLIRNSLTGRFLNDEKFHNYAYARDIKDIWMTLRKFVSSALGHKYADDEAVAADGYIQNWCDQMRSESGVGMWKFPQSISTMDDLVDIVAMCIHIAAPQHTAVNFLQQYYQTFVPNKPSALFSPLLTSLSHLESYTESDLMAVLPLKAKRQWLLMAQISYLLSQRVQQDGNIVTNAARASKDKDLIIAAAGKGLSADLKKLANVFLENSKGLDDQNTAYNVLAPEHLANPIVI</sequence>
<dbReference type="EMBL" id="JACETU010000004">
    <property type="protein sequence ID" value="KAF7430235.1"/>
    <property type="molecule type" value="Genomic_DNA"/>
</dbReference>
<dbReference type="RefSeq" id="XP_036631513.1">
    <property type="nucleotide sequence ID" value="XM_036775494.1"/>
</dbReference>
<dbReference type="SUPFAM" id="SSF48484">
    <property type="entry name" value="Lipoxigenase"/>
    <property type="match status" value="1"/>
</dbReference>
<keyword evidence="3" id="KW-0223">Dioxygenase</keyword>
<comment type="caution">
    <text evidence="6">The sequence shown here is derived from an EMBL/GenBank/DDBJ whole genome shotgun (WGS) entry which is preliminary data.</text>
</comment>
<dbReference type="VEuPathDB" id="FungiDB:PC9H_005937"/>
<reference evidence="6" key="1">
    <citation type="submission" date="2019-07" db="EMBL/GenBank/DDBJ databases">
        <authorList>
            <person name="Palmer J.M."/>
        </authorList>
    </citation>
    <scope>NUCLEOTIDE SEQUENCE</scope>
    <source>
        <strain evidence="6">PC9</strain>
    </source>
</reference>
<evidence type="ECO:0000256" key="3">
    <source>
        <dbReference type="ARBA" id="ARBA00022964"/>
    </source>
</evidence>
<accession>A0A8H6ZVC5</accession>
<dbReference type="OrthoDB" id="407298at2759"/>
<keyword evidence="4" id="KW-0560">Oxidoreductase</keyword>
<evidence type="ECO:0000256" key="4">
    <source>
        <dbReference type="ARBA" id="ARBA00023002"/>
    </source>
</evidence>
<evidence type="ECO:0000259" key="5">
    <source>
        <dbReference type="PROSITE" id="PS51393"/>
    </source>
</evidence>
<evidence type="ECO:0000313" key="7">
    <source>
        <dbReference type="Proteomes" id="UP000623687"/>
    </source>
</evidence>
<dbReference type="GeneID" id="59375755"/>
<dbReference type="GO" id="GO:0043651">
    <property type="term" value="P:linoleic acid metabolic process"/>
    <property type="evidence" value="ECO:0007669"/>
    <property type="project" value="UniProtKB-ARBA"/>
</dbReference>
<name>A0A8H6ZVC5_PLEOS</name>
<dbReference type="InterPro" id="IPR036226">
    <property type="entry name" value="LipOase_C_sf"/>
</dbReference>
<proteinExistence type="predicted"/>
<organism evidence="6 7">
    <name type="scientific">Pleurotus ostreatus</name>
    <name type="common">Oyster mushroom</name>
    <name type="synonym">White-rot fungus</name>
    <dbReference type="NCBI Taxonomy" id="5322"/>
    <lineage>
        <taxon>Eukaryota</taxon>
        <taxon>Fungi</taxon>
        <taxon>Dikarya</taxon>
        <taxon>Basidiomycota</taxon>
        <taxon>Agaricomycotina</taxon>
        <taxon>Agaricomycetes</taxon>
        <taxon>Agaricomycetidae</taxon>
        <taxon>Agaricales</taxon>
        <taxon>Pleurotineae</taxon>
        <taxon>Pleurotaceae</taxon>
        <taxon>Pleurotus</taxon>
    </lineage>
</organism>
<dbReference type="GO" id="GO:0046872">
    <property type="term" value="F:metal ion binding"/>
    <property type="evidence" value="ECO:0007669"/>
    <property type="project" value="UniProtKB-KW"/>
</dbReference>
<dbReference type="PROSITE" id="PS51393">
    <property type="entry name" value="LIPOXYGENASE_3"/>
    <property type="match status" value="1"/>
</dbReference>
<evidence type="ECO:0000256" key="1">
    <source>
        <dbReference type="ARBA" id="ARBA00021175"/>
    </source>
</evidence>
<evidence type="ECO:0000256" key="2">
    <source>
        <dbReference type="ARBA" id="ARBA00022723"/>
    </source>
</evidence>
<keyword evidence="2" id="KW-0479">Metal-binding</keyword>
<dbReference type="PANTHER" id="PTHR11771">
    <property type="entry name" value="LIPOXYGENASE"/>
    <property type="match status" value="1"/>
</dbReference>
<dbReference type="Proteomes" id="UP000623687">
    <property type="component" value="Unassembled WGS sequence"/>
</dbReference>
<dbReference type="GO" id="GO:0034440">
    <property type="term" value="P:lipid oxidation"/>
    <property type="evidence" value="ECO:0007669"/>
    <property type="project" value="InterPro"/>
</dbReference>
<dbReference type="GO" id="GO:0016702">
    <property type="term" value="F:oxidoreductase activity, acting on single donors with incorporation of molecular oxygen, incorporation of two atoms of oxygen"/>
    <property type="evidence" value="ECO:0007669"/>
    <property type="project" value="InterPro"/>
</dbReference>
<feature type="domain" description="Lipoxygenase" evidence="5">
    <location>
        <begin position="1"/>
        <end position="321"/>
    </location>
</feature>
<dbReference type="Pfam" id="PF00305">
    <property type="entry name" value="Lipoxygenase"/>
    <property type="match status" value="1"/>
</dbReference>
<dbReference type="AlphaFoldDB" id="A0A8H6ZVC5"/>
<dbReference type="InterPro" id="IPR013819">
    <property type="entry name" value="LipOase_C"/>
</dbReference>
<gene>
    <name evidence="6" type="ORF">PC9H_005937</name>
</gene>
<protein>
    <recommendedName>
        <fullName evidence="1">Manganese lipoxygenase</fullName>
    </recommendedName>
</protein>